<accession>A0ACC2LPJ7</accession>
<evidence type="ECO:0000313" key="1">
    <source>
        <dbReference type="EMBL" id="KAJ8635083.1"/>
    </source>
</evidence>
<dbReference type="EMBL" id="CM056811">
    <property type="protein sequence ID" value="KAJ8635083.1"/>
    <property type="molecule type" value="Genomic_DNA"/>
</dbReference>
<dbReference type="Proteomes" id="UP001234297">
    <property type="component" value="Chromosome 3"/>
</dbReference>
<name>A0ACC2LPJ7_PERAE</name>
<reference evidence="1 2" key="1">
    <citation type="journal article" date="2022" name="Hortic Res">
        <title>A haplotype resolved chromosomal level avocado genome allows analysis of novel avocado genes.</title>
        <authorList>
            <person name="Nath O."/>
            <person name="Fletcher S.J."/>
            <person name="Hayward A."/>
            <person name="Shaw L.M."/>
            <person name="Masouleh A.K."/>
            <person name="Furtado A."/>
            <person name="Henry R.J."/>
            <person name="Mitter N."/>
        </authorList>
    </citation>
    <scope>NUCLEOTIDE SEQUENCE [LARGE SCALE GENOMIC DNA]</scope>
    <source>
        <strain evidence="2">cv. Hass</strain>
    </source>
</reference>
<proteinExistence type="predicted"/>
<gene>
    <name evidence="1" type="ORF">MRB53_009350</name>
</gene>
<organism evidence="1 2">
    <name type="scientific">Persea americana</name>
    <name type="common">Avocado</name>
    <dbReference type="NCBI Taxonomy" id="3435"/>
    <lineage>
        <taxon>Eukaryota</taxon>
        <taxon>Viridiplantae</taxon>
        <taxon>Streptophyta</taxon>
        <taxon>Embryophyta</taxon>
        <taxon>Tracheophyta</taxon>
        <taxon>Spermatophyta</taxon>
        <taxon>Magnoliopsida</taxon>
        <taxon>Magnoliidae</taxon>
        <taxon>Laurales</taxon>
        <taxon>Lauraceae</taxon>
        <taxon>Persea</taxon>
    </lineage>
</organism>
<comment type="caution">
    <text evidence="1">The sequence shown here is derived from an EMBL/GenBank/DDBJ whole genome shotgun (WGS) entry which is preliminary data.</text>
</comment>
<protein>
    <submittedName>
        <fullName evidence="1">Uncharacterized protein</fullName>
    </submittedName>
</protein>
<keyword evidence="2" id="KW-1185">Reference proteome</keyword>
<sequence>MPGGLVLLNLTGHVVVAGADPHFGYRMWPRHPRKIERSLQDVFTNRSISPQPVQIGVEEDKVGGRVFLSWELSYRDRTGSLSNPDGKQKPRAVLLQILICCKNGLGSVEICTDQRDQLIKVAHYGEHQGAIAAIRSCRTAIIRGGPRSLD</sequence>
<evidence type="ECO:0000313" key="2">
    <source>
        <dbReference type="Proteomes" id="UP001234297"/>
    </source>
</evidence>